<dbReference type="InterPro" id="IPR008937">
    <property type="entry name" value="Ras-like_GEF"/>
</dbReference>
<comment type="caution">
    <text evidence="5">The sequence shown here is derived from an EMBL/GenBank/DDBJ whole genome shotgun (WGS) entry which is preliminary data.</text>
</comment>
<dbReference type="PANTHER" id="PTHR23113">
    <property type="entry name" value="GUANINE NUCLEOTIDE EXCHANGE FACTOR"/>
    <property type="match status" value="1"/>
</dbReference>
<dbReference type="PROSITE" id="PS50009">
    <property type="entry name" value="RASGEF_CAT"/>
    <property type="match status" value="1"/>
</dbReference>
<gene>
    <name evidence="5" type="primary">Rgl2</name>
    <name evidence="5" type="ORF">UPUEPO_R15067</name>
</gene>
<protein>
    <submittedName>
        <fullName evidence="5">RGL2 protein</fullName>
    </submittedName>
</protein>
<dbReference type="SUPFAM" id="SSF48366">
    <property type="entry name" value="Ras GEF"/>
    <property type="match status" value="1"/>
</dbReference>
<keyword evidence="6" id="KW-1185">Reference proteome</keyword>
<feature type="domain" description="Ras-GEF" evidence="4">
    <location>
        <begin position="78"/>
        <end position="133"/>
    </location>
</feature>
<dbReference type="Gene3D" id="1.10.840.10">
    <property type="entry name" value="Ras guanine-nucleotide exchange factors catalytic domain"/>
    <property type="match status" value="1"/>
</dbReference>
<dbReference type="AlphaFoldDB" id="A0A7K6B4U5"/>
<dbReference type="EMBL" id="VZRI01008914">
    <property type="protein sequence ID" value="NWU96891.1"/>
    <property type="molecule type" value="Genomic_DNA"/>
</dbReference>
<keyword evidence="1 2" id="KW-0344">Guanine-nucleotide releasing factor</keyword>
<evidence type="ECO:0000256" key="3">
    <source>
        <dbReference type="SAM" id="MobiDB-lite"/>
    </source>
</evidence>
<dbReference type="OrthoDB" id="26687at2759"/>
<proteinExistence type="predicted"/>
<dbReference type="Proteomes" id="UP000544127">
    <property type="component" value="Unassembled WGS sequence"/>
</dbReference>
<evidence type="ECO:0000256" key="1">
    <source>
        <dbReference type="ARBA" id="ARBA00022658"/>
    </source>
</evidence>
<name>A0A7K6B4U5_UPUEP</name>
<evidence type="ECO:0000256" key="2">
    <source>
        <dbReference type="PROSITE-ProRule" id="PRU00168"/>
    </source>
</evidence>
<sequence>RALSSLLCLWLDSYPEDFGAPQVLPLTQQLLWLLGPDWEGSKRLQALGDPKESPPQPHKRQEEEEEGTTDPLDILGFPPRDVAEQLTVIEADLFLRLIPYECLGSQWSQRGKLGHEGSCPTVRATVHQFNQLV</sequence>
<dbReference type="GO" id="GO:0005085">
    <property type="term" value="F:guanyl-nucleotide exchange factor activity"/>
    <property type="evidence" value="ECO:0007669"/>
    <property type="project" value="UniProtKB-KW"/>
</dbReference>
<feature type="non-terminal residue" evidence="5">
    <location>
        <position position="1"/>
    </location>
</feature>
<accession>A0A7K6B4U5</accession>
<evidence type="ECO:0000313" key="6">
    <source>
        <dbReference type="Proteomes" id="UP000544127"/>
    </source>
</evidence>
<evidence type="ECO:0000259" key="4">
    <source>
        <dbReference type="PROSITE" id="PS50009"/>
    </source>
</evidence>
<reference evidence="5 6" key="1">
    <citation type="submission" date="2019-09" db="EMBL/GenBank/DDBJ databases">
        <title>Bird 10,000 Genomes (B10K) Project - Family phase.</title>
        <authorList>
            <person name="Zhang G."/>
        </authorList>
    </citation>
    <scope>NUCLEOTIDE SEQUENCE [LARGE SCALE GENOMIC DNA]</scope>
    <source>
        <strain evidence="5">B10K-DU-012-37</strain>
    </source>
</reference>
<dbReference type="InterPro" id="IPR023578">
    <property type="entry name" value="Ras_GEF_dom_sf"/>
</dbReference>
<feature type="non-terminal residue" evidence="5">
    <location>
        <position position="133"/>
    </location>
</feature>
<dbReference type="PANTHER" id="PTHR23113:SF312">
    <property type="entry name" value="RAL GUANINE NUCLEOTIDE DISSOCIATION STIMULATOR-LIKE, ISOFORM E"/>
    <property type="match status" value="1"/>
</dbReference>
<feature type="region of interest" description="Disordered" evidence="3">
    <location>
        <begin position="43"/>
        <end position="76"/>
    </location>
</feature>
<organism evidence="5 6">
    <name type="scientific">Upupa epops</name>
    <name type="common">Eurasian hoopoe</name>
    <dbReference type="NCBI Taxonomy" id="57439"/>
    <lineage>
        <taxon>Eukaryota</taxon>
        <taxon>Metazoa</taxon>
        <taxon>Chordata</taxon>
        <taxon>Craniata</taxon>
        <taxon>Vertebrata</taxon>
        <taxon>Euteleostomi</taxon>
        <taxon>Archelosauria</taxon>
        <taxon>Archosauria</taxon>
        <taxon>Dinosauria</taxon>
        <taxon>Saurischia</taxon>
        <taxon>Theropoda</taxon>
        <taxon>Coelurosauria</taxon>
        <taxon>Aves</taxon>
        <taxon>Neognathae</taxon>
        <taxon>Neoaves</taxon>
        <taxon>Telluraves</taxon>
        <taxon>Coraciimorphae</taxon>
        <taxon>Bucerotiformes</taxon>
        <taxon>Upupidae</taxon>
        <taxon>Upupa</taxon>
    </lineage>
</organism>
<dbReference type="GO" id="GO:0007265">
    <property type="term" value="P:Ras protein signal transduction"/>
    <property type="evidence" value="ECO:0007669"/>
    <property type="project" value="TreeGrafter"/>
</dbReference>
<dbReference type="InterPro" id="IPR001895">
    <property type="entry name" value="RASGEF_cat_dom"/>
</dbReference>
<evidence type="ECO:0000313" key="5">
    <source>
        <dbReference type="EMBL" id="NWU96891.1"/>
    </source>
</evidence>
<dbReference type="GO" id="GO:0005886">
    <property type="term" value="C:plasma membrane"/>
    <property type="evidence" value="ECO:0007669"/>
    <property type="project" value="TreeGrafter"/>
</dbReference>
<dbReference type="InterPro" id="IPR036964">
    <property type="entry name" value="RASGEF_cat_dom_sf"/>
</dbReference>
<dbReference type="Pfam" id="PF00617">
    <property type="entry name" value="RasGEF"/>
    <property type="match status" value="1"/>
</dbReference>